<dbReference type="PANTHER" id="PTHR12809:SF2">
    <property type="entry name" value="MEDIATOR OF RNA POLYMERASE II TRANSCRIPTION SUBUNIT 14"/>
    <property type="match status" value="1"/>
</dbReference>
<comment type="function">
    <text evidence="9 11">Component of the Mediator complex, a coactivator involved in the regulated transcription of nearly all RNA polymerase II-dependent genes. Mediator functions as a bridge to convey information from gene-specific regulatory proteins to the basal RNA polymerase II transcription machinery. Mediator is recruited to promoters by direct interactions with regulatory proteins and serves as a scaffold for the assembly of a functional preinitiation complex with RNA polymerase II and the general transcription factors.</text>
</comment>
<name>A0ABR4IZN1_9EURO</name>
<comment type="subunit">
    <text evidence="3 11">Component of the Mediator complex.</text>
</comment>
<evidence type="ECO:0000256" key="8">
    <source>
        <dbReference type="ARBA" id="ARBA00023242"/>
    </source>
</evidence>
<evidence type="ECO:0000256" key="2">
    <source>
        <dbReference type="ARBA" id="ARBA00007813"/>
    </source>
</evidence>
<reference evidence="14 15" key="1">
    <citation type="submission" date="2024-07" db="EMBL/GenBank/DDBJ databases">
        <title>Section-level genome sequencing and comparative genomics of Aspergillus sections Usti and Cavernicolus.</title>
        <authorList>
            <consortium name="Lawrence Berkeley National Laboratory"/>
            <person name="Nybo J.L."/>
            <person name="Vesth T.C."/>
            <person name="Theobald S."/>
            <person name="Frisvad J.C."/>
            <person name="Larsen T.O."/>
            <person name="Kjaerboelling I."/>
            <person name="Rothschild-Mancinelli K."/>
            <person name="Lyhne E.K."/>
            <person name="Kogle M.E."/>
            <person name="Barry K."/>
            <person name="Clum A."/>
            <person name="Na H."/>
            <person name="Ledsgaard L."/>
            <person name="Lin J."/>
            <person name="Lipzen A."/>
            <person name="Kuo A."/>
            <person name="Riley R."/>
            <person name="Mondo S."/>
            <person name="LaButti K."/>
            <person name="Haridas S."/>
            <person name="Pangalinan J."/>
            <person name="Salamov A.A."/>
            <person name="Simmons B.A."/>
            <person name="Magnuson J.K."/>
            <person name="Chen J."/>
            <person name="Drula E."/>
            <person name="Henrissat B."/>
            <person name="Wiebenga A."/>
            <person name="Lubbers R.J."/>
            <person name="Gomes A.C."/>
            <person name="Makela M.R."/>
            <person name="Stajich J."/>
            <person name="Grigoriev I.V."/>
            <person name="Mortensen U.H."/>
            <person name="De vries R.P."/>
            <person name="Baker S.E."/>
            <person name="Andersen M.R."/>
        </authorList>
    </citation>
    <scope>NUCLEOTIDE SEQUENCE [LARGE SCALE GENOMIC DNA]</scope>
    <source>
        <strain evidence="14 15">CBS 600.67</strain>
    </source>
</reference>
<keyword evidence="15" id="KW-1185">Reference proteome</keyword>
<evidence type="ECO:0000256" key="6">
    <source>
        <dbReference type="ARBA" id="ARBA00023159"/>
    </source>
</evidence>
<accession>A0ABR4IZN1</accession>
<keyword evidence="7 11" id="KW-0804">Transcription</keyword>
<sequence>MPGVVMDQKSVGGQGLGFHDQMNGISSTPMNNASQSGNTVESQNGSLRANGTRHVEPRQNDETTRAKVVSSTSREPPELQHITQGFFPFSKLINRSAQQCWNDLSELIAELAEIQISSQDSNTPGPVNGKLPGNQSSENVRKKLRALEFAQTKRAEFIKLLVLSQWSRQAADVSKLINIQNFIRIQHQSYMGALQSMGDMKRDLVRAQVANPDLRTALEVLSKGEVVAMPDLGYKAPKPLNPKSTLRKLRKINRIISARLALHENIPFPFQTYRVHDGRVTFVVPGEFELDLSIGEENHVSQFYFVDIRFLFNPSTSIPAGRMFSELDLKANDTLRHSGLPGCFDWLHNLVLTNKINIFTKQATDLARGLWSNVLRIELLHRILVLQYWASKPGAKSWLEIGIRRGNRANKTSGQHSPSLGLRWMRDGQEVNSKDIEFDTENLSVECLLRSVVALHISHILSSAFTKISEKLLYSRGSLSLRAHLTRTEPGECQLDVQLTASRRLRIAIEPMSGAIILAATPNTLERTDIDRNTDRPTIDDIVSRAGRLRCAGAIEEVESKVKMLGFESINPRNVKIDARRLFPASVLRYSFFRHHLWDRNWLLAATSSMDGDNWWVVQIRPAEPTTIYPSFDATTHTESPVCSAQIICSTLLPVQHTGYASLADLGHRLTGALAIYANARFLEDLQIVKFLPPLDQLKVGSGVQAPDLMIRYEASKLPQALRMALPPGFKKKAFITDTVRLAFHGVDRHRNVAMIVAYGNLCEPSQAFSTLIRKEDRSLVFQKAGTGFALRLLAPPGHPILIDLFESLQRLECVLSIYKTLQRKKMDTHSLSLSRIDFAYGPDRDLSAHINIETSQPLLPTEVDPTKLASRTDPLFHLRLGIRFDHSNPHRRIQGSLASNLNRPTTDAGLDNMAELLSFTLPLMRALDRIMANPTHNEPLKMHVTVRNAKSFQIHYPLEGYRFQLVAHQRQSQPVWVLKDDPSLQNGHGENQFKRKLQESLYGSKGAGWKGHGNGVVAEPHLVGNLLEELDKCLASIRVDLASRSLDSKPAHDAPVANNHPPAKEQPKPTKGADLRDVAGHRNVQQKTAAPQKADIIMID</sequence>
<comment type="subcellular location">
    <subcellularLocation>
        <location evidence="1 11">Nucleus</location>
    </subcellularLocation>
</comment>
<feature type="domain" description="Mediator complex subunit MED14 N-terminal" evidence="13">
    <location>
        <begin position="86"/>
        <end position="295"/>
    </location>
</feature>
<evidence type="ECO:0000256" key="12">
    <source>
        <dbReference type="SAM" id="MobiDB-lite"/>
    </source>
</evidence>
<feature type="region of interest" description="Disordered" evidence="12">
    <location>
        <begin position="30"/>
        <end position="77"/>
    </location>
</feature>
<protein>
    <recommendedName>
        <fullName evidence="4 11">Mediator of RNA polymerase II transcription subunit 14</fullName>
    </recommendedName>
    <alternativeName>
        <fullName evidence="10 11">Mediator complex subunit 14</fullName>
    </alternativeName>
</protein>
<feature type="compositionally biased region" description="Polar residues" evidence="12">
    <location>
        <begin position="30"/>
        <end position="49"/>
    </location>
</feature>
<evidence type="ECO:0000256" key="11">
    <source>
        <dbReference type="RuleBase" id="RU365082"/>
    </source>
</evidence>
<gene>
    <name evidence="14" type="ORF">BDW59DRAFT_76984</name>
</gene>
<feature type="compositionally biased region" description="Basic and acidic residues" evidence="12">
    <location>
        <begin position="53"/>
        <end position="65"/>
    </location>
</feature>
<dbReference type="Pfam" id="PF08638">
    <property type="entry name" value="Med14"/>
    <property type="match status" value="1"/>
</dbReference>
<evidence type="ECO:0000256" key="10">
    <source>
        <dbReference type="ARBA" id="ARBA00032007"/>
    </source>
</evidence>
<keyword evidence="5 11" id="KW-0805">Transcription regulation</keyword>
<evidence type="ECO:0000256" key="4">
    <source>
        <dbReference type="ARBA" id="ARBA00019619"/>
    </source>
</evidence>
<feature type="compositionally biased region" description="Basic and acidic residues" evidence="12">
    <location>
        <begin position="1063"/>
        <end position="1081"/>
    </location>
</feature>
<dbReference type="Pfam" id="PF26204">
    <property type="entry name" value="Med14_fung"/>
    <property type="match status" value="1"/>
</dbReference>
<dbReference type="Proteomes" id="UP001610335">
    <property type="component" value="Unassembled WGS sequence"/>
</dbReference>
<evidence type="ECO:0000259" key="13">
    <source>
        <dbReference type="Pfam" id="PF08638"/>
    </source>
</evidence>
<keyword evidence="8 11" id="KW-0539">Nucleus</keyword>
<keyword evidence="6 11" id="KW-0010">Activator</keyword>
<proteinExistence type="inferred from homology"/>
<evidence type="ECO:0000313" key="15">
    <source>
        <dbReference type="Proteomes" id="UP001610335"/>
    </source>
</evidence>
<dbReference type="InterPro" id="IPR055122">
    <property type="entry name" value="Med14_N"/>
</dbReference>
<comment type="caution">
    <text evidence="14">The sequence shown here is derived from an EMBL/GenBank/DDBJ whole genome shotgun (WGS) entry which is preliminary data.</text>
</comment>
<organism evidence="14 15">
    <name type="scientific">Aspergillus cavernicola</name>
    <dbReference type="NCBI Taxonomy" id="176166"/>
    <lineage>
        <taxon>Eukaryota</taxon>
        <taxon>Fungi</taxon>
        <taxon>Dikarya</taxon>
        <taxon>Ascomycota</taxon>
        <taxon>Pezizomycotina</taxon>
        <taxon>Eurotiomycetes</taxon>
        <taxon>Eurotiomycetidae</taxon>
        <taxon>Eurotiales</taxon>
        <taxon>Aspergillaceae</taxon>
        <taxon>Aspergillus</taxon>
        <taxon>Aspergillus subgen. Nidulantes</taxon>
    </lineage>
</organism>
<dbReference type="InterPro" id="IPR013947">
    <property type="entry name" value="Mediator_Med14"/>
</dbReference>
<comment type="similarity">
    <text evidence="2 11">Belongs to the Mediator complex subunit 14 family.</text>
</comment>
<evidence type="ECO:0000256" key="7">
    <source>
        <dbReference type="ARBA" id="ARBA00023163"/>
    </source>
</evidence>
<evidence type="ECO:0000256" key="9">
    <source>
        <dbReference type="ARBA" id="ARBA00025687"/>
    </source>
</evidence>
<dbReference type="PANTHER" id="PTHR12809">
    <property type="entry name" value="MEDIATOR COMPLEX SUBUNIT"/>
    <property type="match status" value="1"/>
</dbReference>
<feature type="region of interest" description="Disordered" evidence="12">
    <location>
        <begin position="1047"/>
        <end position="1101"/>
    </location>
</feature>
<dbReference type="EMBL" id="JBFXLS010000004">
    <property type="protein sequence ID" value="KAL2833230.1"/>
    <property type="molecule type" value="Genomic_DNA"/>
</dbReference>
<evidence type="ECO:0000256" key="1">
    <source>
        <dbReference type="ARBA" id="ARBA00004123"/>
    </source>
</evidence>
<evidence type="ECO:0000313" key="14">
    <source>
        <dbReference type="EMBL" id="KAL2833230.1"/>
    </source>
</evidence>
<evidence type="ECO:0000256" key="3">
    <source>
        <dbReference type="ARBA" id="ARBA00011837"/>
    </source>
</evidence>
<evidence type="ECO:0000256" key="5">
    <source>
        <dbReference type="ARBA" id="ARBA00023015"/>
    </source>
</evidence>